<evidence type="ECO:0000313" key="1">
    <source>
        <dbReference type="EMBL" id="CAV18098.1"/>
    </source>
</evidence>
<gene>
    <name evidence="1" type="ordered locus">VS_1035</name>
</gene>
<evidence type="ECO:0000313" key="2">
    <source>
        <dbReference type="Proteomes" id="UP000009100"/>
    </source>
</evidence>
<evidence type="ECO:0008006" key="3">
    <source>
        <dbReference type="Google" id="ProtNLM"/>
    </source>
</evidence>
<name>B7VLZ4_VIBA3</name>
<dbReference type="SUPFAM" id="SSF56925">
    <property type="entry name" value="OMPA-like"/>
    <property type="match status" value="1"/>
</dbReference>
<dbReference type="Proteomes" id="UP000009100">
    <property type="component" value="Chromosome 1"/>
</dbReference>
<proteinExistence type="predicted"/>
<protein>
    <recommendedName>
        <fullName evidence="3">Porin family protein</fullName>
    </recommendedName>
</protein>
<dbReference type="eggNOG" id="COG3637">
    <property type="taxonomic scope" value="Bacteria"/>
</dbReference>
<dbReference type="KEGG" id="vsp:VS_1035"/>
<dbReference type="AlphaFoldDB" id="B7VLZ4"/>
<organism evidence="1 2">
    <name type="scientific">Vibrio atlanticus (strain LGP32)</name>
    <name type="common">Vibrio splendidus (strain Mel32)</name>
    <dbReference type="NCBI Taxonomy" id="575788"/>
    <lineage>
        <taxon>Bacteria</taxon>
        <taxon>Pseudomonadati</taxon>
        <taxon>Pseudomonadota</taxon>
        <taxon>Gammaproteobacteria</taxon>
        <taxon>Vibrionales</taxon>
        <taxon>Vibrionaceae</taxon>
        <taxon>Vibrio</taxon>
    </lineage>
</organism>
<dbReference type="Gene3D" id="2.40.160.20">
    <property type="match status" value="1"/>
</dbReference>
<dbReference type="EMBL" id="FM954972">
    <property type="protein sequence ID" value="CAV18098.1"/>
    <property type="molecule type" value="Genomic_DNA"/>
</dbReference>
<reference evidence="1 2" key="1">
    <citation type="submission" date="2009-02" db="EMBL/GenBank/DDBJ databases">
        <title>Vibrio splendidus str. LGP32 complete genome.</title>
        <authorList>
            <person name="Mazel D."/>
            <person name="Le Roux F."/>
        </authorList>
    </citation>
    <scope>NUCLEOTIDE SEQUENCE [LARGE SCALE GENOMIC DNA]</scope>
    <source>
        <strain evidence="1 2">LGP32</strain>
    </source>
</reference>
<accession>B7VLZ4</accession>
<sequence length="203" mass="22475">MDKDILMNNKANIMALITLLSVSSVYASPEIIITPMVGYTGGGSVEDQDGKTYDMKGSENYTFSIETPFEKGRIGFFYSNQSSELETLNLSSSIQYLHFQSSIYYPASSVLSGYLGLGLGASYVDVDWAKDKYGFSTSIFGGLEYKFSDRLALNTQLRWLGTVVDNDTSGVCNIPSNGQECIIRFDTDWMNQFQANVGLSFTF</sequence>
<dbReference type="InterPro" id="IPR011250">
    <property type="entry name" value="OMP/PagP_B-barrel"/>
</dbReference>
<dbReference type="HOGENOM" id="CLU_118565_0_0_6"/>